<reference evidence="2" key="1">
    <citation type="submission" date="2022-10" db="EMBL/GenBank/DDBJ databases">
        <title>Tapping the CABI collections for fungal endophytes: first genome assemblies for Collariella, Neodidymelliopsis, Ascochyta clinopodiicola, Didymella pomorum, Didymosphaeria variabile, Neocosmospora piperis and Neocucurbitaria cava.</title>
        <authorList>
            <person name="Hill R."/>
        </authorList>
    </citation>
    <scope>NUCLEOTIDE SEQUENCE</scope>
    <source>
        <strain evidence="2">IMI 356814</strain>
    </source>
</reference>
<dbReference type="EMBL" id="JAPEUY010000012">
    <property type="protein sequence ID" value="KAJ4367599.1"/>
    <property type="molecule type" value="Genomic_DNA"/>
</dbReference>
<dbReference type="InterPro" id="IPR046341">
    <property type="entry name" value="SET_dom_sf"/>
</dbReference>
<feature type="region of interest" description="Disordered" evidence="1">
    <location>
        <begin position="1"/>
        <end position="21"/>
    </location>
</feature>
<accession>A0A9W8Y7M4</accession>
<dbReference type="Proteomes" id="UP001140560">
    <property type="component" value="Unassembled WGS sequence"/>
</dbReference>
<name>A0A9W8Y7M4_9PLEO</name>
<dbReference type="AlphaFoldDB" id="A0A9W8Y7M4"/>
<dbReference type="OrthoDB" id="265717at2759"/>
<feature type="compositionally biased region" description="Polar residues" evidence="1">
    <location>
        <begin position="12"/>
        <end position="21"/>
    </location>
</feature>
<dbReference type="PANTHER" id="PTHR47332">
    <property type="entry name" value="SET DOMAIN-CONTAINING PROTEIN 5"/>
    <property type="match status" value="1"/>
</dbReference>
<dbReference type="PANTHER" id="PTHR47332:SF6">
    <property type="entry name" value="SET DOMAIN-CONTAINING PROTEIN"/>
    <property type="match status" value="1"/>
</dbReference>
<proteinExistence type="predicted"/>
<organism evidence="2 3">
    <name type="scientific">Neocucurbitaria cava</name>
    <dbReference type="NCBI Taxonomy" id="798079"/>
    <lineage>
        <taxon>Eukaryota</taxon>
        <taxon>Fungi</taxon>
        <taxon>Dikarya</taxon>
        <taxon>Ascomycota</taxon>
        <taxon>Pezizomycotina</taxon>
        <taxon>Dothideomycetes</taxon>
        <taxon>Pleosporomycetidae</taxon>
        <taxon>Pleosporales</taxon>
        <taxon>Pleosporineae</taxon>
        <taxon>Cucurbitariaceae</taxon>
        <taxon>Neocucurbitaria</taxon>
    </lineage>
</organism>
<evidence type="ECO:0000313" key="3">
    <source>
        <dbReference type="Proteomes" id="UP001140560"/>
    </source>
</evidence>
<evidence type="ECO:0000256" key="1">
    <source>
        <dbReference type="SAM" id="MobiDB-lite"/>
    </source>
</evidence>
<gene>
    <name evidence="2" type="primary">KRR1_2</name>
    <name evidence="2" type="ORF">N0V83_007184</name>
</gene>
<dbReference type="InterPro" id="IPR053185">
    <property type="entry name" value="SET_domain_protein"/>
</dbReference>
<evidence type="ECO:0000313" key="2">
    <source>
        <dbReference type="EMBL" id="KAJ4367599.1"/>
    </source>
</evidence>
<sequence>MDEDPSALAAQHINTDPGTWQATPIPGKGIGMLASKPLNFKDRVTAYTPAFLAYLETELSTLDREAWWKLAIEQLPEKTKADFMNLTYVFGDMRIRIQDIVKANTFQVDVEGVNHLAIFPETSRLNHACNPK</sequence>
<comment type="caution">
    <text evidence="2">The sequence shown here is derived from an EMBL/GenBank/DDBJ whole genome shotgun (WGS) entry which is preliminary data.</text>
</comment>
<dbReference type="SUPFAM" id="SSF82199">
    <property type="entry name" value="SET domain"/>
    <property type="match status" value="1"/>
</dbReference>
<keyword evidence="3" id="KW-1185">Reference proteome</keyword>
<protein>
    <submittedName>
        <fullName evidence="2">Ribosomal RNA assembly protein krr1</fullName>
    </submittedName>
</protein>